<sequence length="564" mass="60383">MDLKSIPVKQYPVYLRKKGLKLCKGRLDFRHQILCKADPSAIRGHASARAESNGHFGPVASQLSDGTSHEARLWARQEVMWERDMKRWDAERALWTMREQQLQQQISDLQALVIRLTMEGRGTVQAGADEASSSAKAQQVSSPAAFQQPPAASSASRSSYPVQDMAATAPDTPVGTSSPAVGAPQAHAAPAVGMQESMQEDLQAALSQGRPEPTDPVFDLAGFQALYDRKADEAGGSATFAADLANAIAAVDLTDVMQEDKPFRTVEQQGLRDTSTDLTSQRQQQEEGNALGSGAESEPGLQPAAAQAAPVLVPGCDDIFWMHRLHGALSGHGLHCGDEEMEAWLFGDQTQSALLTYQAVAGIAETGVCDAKTWEALLGAEGLQALLEEACCQGALDDQAEQAAAPVPSAAGPLDMPGSPGRPAAGAGSLGSSAGKSSQEQWPQLLPAGEQLNDWPVLREGEGGKLVHHLQVALNEHGYYCGEDETVWWQFGMDTYSSLLTFQACHGLPETGVADEGTWQRLMKPEAEPADIHKVISNDETDDDMQASEGKVWLLGEQRWAKIG</sequence>
<dbReference type="EMBL" id="CAUYUE010000002">
    <property type="protein sequence ID" value="CAK0741448.1"/>
    <property type="molecule type" value="Genomic_DNA"/>
</dbReference>
<dbReference type="InterPro" id="IPR002477">
    <property type="entry name" value="Peptidoglycan-bd-like"/>
</dbReference>
<feature type="compositionally biased region" description="Low complexity" evidence="1">
    <location>
        <begin position="179"/>
        <end position="193"/>
    </location>
</feature>
<feature type="domain" description="Peptidoglycan binding-like" evidence="2">
    <location>
        <begin position="346"/>
        <end position="377"/>
    </location>
</feature>
<evidence type="ECO:0000313" key="3">
    <source>
        <dbReference type="EMBL" id="CAK0741448.1"/>
    </source>
</evidence>
<dbReference type="Pfam" id="PF01471">
    <property type="entry name" value="PG_binding_1"/>
    <property type="match status" value="2"/>
</dbReference>
<feature type="compositionally biased region" description="Low complexity" evidence="1">
    <location>
        <begin position="403"/>
        <end position="438"/>
    </location>
</feature>
<comment type="caution">
    <text evidence="3">The sequence shown here is derived from an EMBL/GenBank/DDBJ whole genome shotgun (WGS) entry which is preliminary data.</text>
</comment>
<feature type="region of interest" description="Disordered" evidence="1">
    <location>
        <begin position="125"/>
        <end position="216"/>
    </location>
</feature>
<feature type="compositionally biased region" description="Low complexity" evidence="1">
    <location>
        <begin position="131"/>
        <end position="161"/>
    </location>
</feature>
<dbReference type="AlphaFoldDB" id="A0AAV1HSU5"/>
<feature type="region of interest" description="Disordered" evidence="1">
    <location>
        <begin position="403"/>
        <end position="441"/>
    </location>
</feature>
<dbReference type="InterPro" id="IPR036366">
    <property type="entry name" value="PGBDSf"/>
</dbReference>
<dbReference type="Gene3D" id="1.10.101.10">
    <property type="entry name" value="PGBD-like superfamily/PGBD"/>
    <property type="match status" value="2"/>
</dbReference>
<gene>
    <name evidence="3" type="ORF">CVIRNUC_001325</name>
</gene>
<organism evidence="3 4">
    <name type="scientific">Coccomyxa viridis</name>
    <dbReference type="NCBI Taxonomy" id="1274662"/>
    <lineage>
        <taxon>Eukaryota</taxon>
        <taxon>Viridiplantae</taxon>
        <taxon>Chlorophyta</taxon>
        <taxon>core chlorophytes</taxon>
        <taxon>Trebouxiophyceae</taxon>
        <taxon>Trebouxiophyceae incertae sedis</taxon>
        <taxon>Coccomyxaceae</taxon>
        <taxon>Coccomyxa</taxon>
    </lineage>
</organism>
<accession>A0AAV1HSU5</accession>
<feature type="region of interest" description="Disordered" evidence="1">
    <location>
        <begin position="265"/>
        <end position="306"/>
    </location>
</feature>
<dbReference type="Proteomes" id="UP001314263">
    <property type="component" value="Unassembled WGS sequence"/>
</dbReference>
<evidence type="ECO:0000256" key="1">
    <source>
        <dbReference type="SAM" id="MobiDB-lite"/>
    </source>
</evidence>
<dbReference type="SUPFAM" id="SSF47090">
    <property type="entry name" value="PGBD-like"/>
    <property type="match status" value="2"/>
</dbReference>
<proteinExistence type="predicted"/>
<feature type="domain" description="Peptidoglycan binding-like" evidence="2">
    <location>
        <begin position="464"/>
        <end position="522"/>
    </location>
</feature>
<feature type="compositionally biased region" description="Polar residues" evidence="1">
    <location>
        <begin position="266"/>
        <end position="287"/>
    </location>
</feature>
<name>A0AAV1HSU5_9CHLO</name>
<evidence type="ECO:0000259" key="2">
    <source>
        <dbReference type="Pfam" id="PF01471"/>
    </source>
</evidence>
<protein>
    <recommendedName>
        <fullName evidence="2">Peptidoglycan binding-like domain-containing protein</fullName>
    </recommendedName>
</protein>
<evidence type="ECO:0000313" key="4">
    <source>
        <dbReference type="Proteomes" id="UP001314263"/>
    </source>
</evidence>
<keyword evidence="4" id="KW-1185">Reference proteome</keyword>
<dbReference type="InterPro" id="IPR036365">
    <property type="entry name" value="PGBD-like_sf"/>
</dbReference>
<reference evidence="3 4" key="1">
    <citation type="submission" date="2023-10" db="EMBL/GenBank/DDBJ databases">
        <authorList>
            <person name="Maclean D."/>
            <person name="Macfadyen A."/>
        </authorList>
    </citation>
    <scope>NUCLEOTIDE SEQUENCE [LARGE SCALE GENOMIC DNA]</scope>
</reference>